<dbReference type="GO" id="GO:0009289">
    <property type="term" value="C:pilus"/>
    <property type="evidence" value="ECO:0007669"/>
    <property type="project" value="InterPro"/>
</dbReference>
<feature type="signal peptide" evidence="3">
    <location>
        <begin position="1"/>
        <end position="24"/>
    </location>
</feature>
<accession>A0AA86YW47</accession>
<dbReference type="AlphaFoldDB" id="A0AA86YW47"/>
<dbReference type="RefSeq" id="WP_004927161.1">
    <property type="nucleotide sequence ID" value="NZ_DS607683.1"/>
</dbReference>
<evidence type="ECO:0000313" key="5">
    <source>
        <dbReference type="Proteomes" id="UP000004506"/>
    </source>
</evidence>
<reference evidence="4 5" key="3">
    <citation type="submission" date="2008-05" db="EMBL/GenBank/DDBJ databases">
        <authorList>
            <person name="Fulton L."/>
            <person name="Clifton S."/>
            <person name="Fulton B."/>
            <person name="Xu J."/>
            <person name="Minx P."/>
            <person name="Pepin K.H."/>
            <person name="Johnson M."/>
            <person name="Thiruvilangam P."/>
            <person name="Bhonagiri V."/>
            <person name="Nash W.E."/>
            <person name="Mardis E.R."/>
            <person name="Wilson R.K."/>
        </authorList>
    </citation>
    <scope>NUCLEOTIDE SEQUENCE [LARGE SCALE GENOMIC DNA]</scope>
    <source>
        <strain evidence="4 5">ATCC 25827</strain>
    </source>
</reference>
<dbReference type="Proteomes" id="UP000004506">
    <property type="component" value="Unassembled WGS sequence"/>
</dbReference>
<dbReference type="EMBL" id="ABJD02000118">
    <property type="protein sequence ID" value="EDU57492.1"/>
    <property type="molecule type" value="Genomic_DNA"/>
</dbReference>
<comment type="similarity">
    <text evidence="2">Belongs to the fimbrial K88 protein family.</text>
</comment>
<evidence type="ECO:0000256" key="3">
    <source>
        <dbReference type="SAM" id="SignalP"/>
    </source>
</evidence>
<evidence type="ECO:0000256" key="2">
    <source>
        <dbReference type="ARBA" id="ARBA00049989"/>
    </source>
</evidence>
<reference evidence="5" key="1">
    <citation type="submission" date="2008-04" db="EMBL/GenBank/DDBJ databases">
        <title>Draft genome sequence of Providencia stuartii (ATCC 25827).</title>
        <authorList>
            <person name="Sudarsanam P."/>
            <person name="Ley R."/>
            <person name="Guruge J."/>
            <person name="Turnbaugh P.J."/>
            <person name="Mahowald M."/>
            <person name="Liep D."/>
            <person name="Gordon J."/>
        </authorList>
    </citation>
    <scope>NUCLEOTIDE SEQUENCE [LARGE SCALE GENOMIC DNA]</scope>
    <source>
        <strain evidence="5">ATCC 25827</strain>
    </source>
</reference>
<dbReference type="GO" id="GO:0007155">
    <property type="term" value="P:cell adhesion"/>
    <property type="evidence" value="ECO:0007669"/>
    <property type="project" value="InterPro"/>
</dbReference>
<feature type="chain" id="PRO_5041670233" evidence="3">
    <location>
        <begin position="25"/>
        <end position="266"/>
    </location>
</feature>
<keyword evidence="1 3" id="KW-0732">Signal</keyword>
<dbReference type="InterPro" id="IPR003467">
    <property type="entry name" value="Fimbrial_K88_FaeH"/>
</dbReference>
<protein>
    <submittedName>
        <fullName evidence="4">Fimbrial, major and minor subunit</fullName>
    </submittedName>
</protein>
<comment type="caution">
    <text evidence="4">The sequence shown here is derived from an EMBL/GenBank/DDBJ whole genome shotgun (WGS) entry which is preliminary data.</text>
</comment>
<sequence>MKKYNLGVMAVALAGALTSVGALGATGVGAINHDIRFGGIIAENAPKWVWSLPQNTVRIDLRDGDGVVDTASSTKVWDIMQNRQPYRFLEGYMEPTVNGSVMLGLNPDVKYLQDGAEVTPTYDTTNATLLPLKATGNKDTTPVDGHLELTLQPVLLLAQAENAGDTTLIGKPLAGVGVTQADVNATQAYNNAITKLASQQSKVGATRITYDMNTPWPANTLNDGTEVKLPMIGGYASTMTAGKLSFPQDTPVSQWESVITVQVQYK</sequence>
<proteinExistence type="inferred from homology"/>
<name>A0AA86YW47_PROST</name>
<evidence type="ECO:0000313" key="4">
    <source>
        <dbReference type="EMBL" id="EDU57492.1"/>
    </source>
</evidence>
<dbReference type="Pfam" id="PF02432">
    <property type="entry name" value="Fimbrial_K88"/>
    <property type="match status" value="1"/>
</dbReference>
<gene>
    <name evidence="4" type="ORF">PROSTU_04737</name>
</gene>
<reference evidence="5" key="2">
    <citation type="submission" date="2008-04" db="EMBL/GenBank/DDBJ databases">
        <title>Draft genome sequence of Providencia stuartii(ATCC 25827).</title>
        <authorList>
            <person name="Sudarsanam P."/>
            <person name="Ley R."/>
            <person name="Guruge J."/>
            <person name="Turnbaugh P.J."/>
            <person name="Mahowald M."/>
            <person name="Liep D."/>
            <person name="Gordon J."/>
        </authorList>
    </citation>
    <scope>NUCLEOTIDE SEQUENCE [LARGE SCALE GENOMIC DNA]</scope>
    <source>
        <strain evidence="5">ATCC 25827</strain>
    </source>
</reference>
<evidence type="ECO:0000256" key="1">
    <source>
        <dbReference type="ARBA" id="ARBA00022729"/>
    </source>
</evidence>
<organism evidence="4 5">
    <name type="scientific">Providencia stuartii ATCC 25827</name>
    <dbReference type="NCBI Taxonomy" id="471874"/>
    <lineage>
        <taxon>Bacteria</taxon>
        <taxon>Pseudomonadati</taxon>
        <taxon>Pseudomonadota</taxon>
        <taxon>Gammaproteobacteria</taxon>
        <taxon>Enterobacterales</taxon>
        <taxon>Morganellaceae</taxon>
        <taxon>Providencia</taxon>
    </lineage>
</organism>